<accession>A0A9N8HKN4</accession>
<keyword evidence="3" id="KW-1185">Reference proteome</keyword>
<feature type="chain" id="PRO_5040108914" evidence="1">
    <location>
        <begin position="27"/>
        <end position="317"/>
    </location>
</feature>
<protein>
    <submittedName>
        <fullName evidence="2">Uncharacterized protein</fullName>
    </submittedName>
</protein>
<reference evidence="2" key="1">
    <citation type="submission" date="2020-06" db="EMBL/GenBank/DDBJ databases">
        <authorList>
            <consortium name="Plant Systems Biology data submission"/>
        </authorList>
    </citation>
    <scope>NUCLEOTIDE SEQUENCE</scope>
    <source>
        <strain evidence="2">D6</strain>
    </source>
</reference>
<keyword evidence="1" id="KW-0732">Signal</keyword>
<comment type="caution">
    <text evidence="2">The sequence shown here is derived from an EMBL/GenBank/DDBJ whole genome shotgun (WGS) entry which is preliminary data.</text>
</comment>
<organism evidence="2 3">
    <name type="scientific">Seminavis robusta</name>
    <dbReference type="NCBI Taxonomy" id="568900"/>
    <lineage>
        <taxon>Eukaryota</taxon>
        <taxon>Sar</taxon>
        <taxon>Stramenopiles</taxon>
        <taxon>Ochrophyta</taxon>
        <taxon>Bacillariophyta</taxon>
        <taxon>Bacillariophyceae</taxon>
        <taxon>Bacillariophycidae</taxon>
        <taxon>Naviculales</taxon>
        <taxon>Naviculaceae</taxon>
        <taxon>Seminavis</taxon>
    </lineage>
</organism>
<dbReference type="AlphaFoldDB" id="A0A9N8HKN4"/>
<dbReference type="OrthoDB" id="37947at2759"/>
<evidence type="ECO:0000256" key="1">
    <source>
        <dbReference type="SAM" id="SignalP"/>
    </source>
</evidence>
<evidence type="ECO:0000313" key="3">
    <source>
        <dbReference type="Proteomes" id="UP001153069"/>
    </source>
</evidence>
<dbReference type="EMBL" id="CAICTM010000624">
    <property type="protein sequence ID" value="CAB9514003.1"/>
    <property type="molecule type" value="Genomic_DNA"/>
</dbReference>
<gene>
    <name evidence="2" type="ORF">SEMRO_625_G177660.1</name>
</gene>
<dbReference type="InterPro" id="IPR036291">
    <property type="entry name" value="NAD(P)-bd_dom_sf"/>
</dbReference>
<name>A0A9N8HKN4_9STRA</name>
<dbReference type="Gene3D" id="3.40.50.720">
    <property type="entry name" value="NAD(P)-binding Rossmann-like Domain"/>
    <property type="match status" value="1"/>
</dbReference>
<dbReference type="SUPFAM" id="SSF51735">
    <property type="entry name" value="NAD(P)-binding Rossmann-fold domains"/>
    <property type="match status" value="1"/>
</dbReference>
<proteinExistence type="predicted"/>
<evidence type="ECO:0000313" key="2">
    <source>
        <dbReference type="EMBL" id="CAB9514003.1"/>
    </source>
</evidence>
<feature type="signal peptide" evidence="1">
    <location>
        <begin position="1"/>
        <end position="26"/>
    </location>
</feature>
<dbReference type="Proteomes" id="UP001153069">
    <property type="component" value="Unassembled WGS sequence"/>
</dbReference>
<sequence>MAPRLLSVSYLVLSVALLISSRSCDAFSAPKGSAAAPLDRKKIAVIGAGGYMGATTFGFLQRAGSLYETGIAKQCRCIGATAGTAQALNTYLGSHFILAQADESFIKLTNMQLVESIQNSLQGYDAIILGNSMAVQNRPITPGTFETGPNSKTPEIFWDFCRGNTVMPETQEIVATIVDNILEACQGAQVKHVLGVATGGGVDGFTEKIQASRIPYTVLQCSGTLSVLKDYTYRKGVQGNLKVVTSEGTSGGGGEILREDIAAMCVQCLQSLDWDQSRIIQVESTGPVVLNEPSQKRPDQEWCVNSHVLAGKLRSVQ</sequence>